<evidence type="ECO:0000313" key="13">
    <source>
        <dbReference type="WBParaSite" id="TMUE_2000006607.1"/>
    </source>
</evidence>
<dbReference type="PANTHER" id="PTHR37984">
    <property type="entry name" value="PROTEIN CBG26694"/>
    <property type="match status" value="1"/>
</dbReference>
<accession>A0A5S6QIC1</accession>
<dbReference type="SUPFAM" id="SSF50630">
    <property type="entry name" value="Acid proteases"/>
    <property type="match status" value="1"/>
</dbReference>
<dbReference type="EC" id="2.7.7.49" evidence="1"/>
<dbReference type="PROSITE" id="PS50175">
    <property type="entry name" value="ASP_PROT_RETROV"/>
    <property type="match status" value="1"/>
</dbReference>
<dbReference type="GO" id="GO:0004519">
    <property type="term" value="F:endonuclease activity"/>
    <property type="evidence" value="ECO:0007669"/>
    <property type="project" value="UniProtKB-KW"/>
</dbReference>
<evidence type="ECO:0000256" key="7">
    <source>
        <dbReference type="ARBA" id="ARBA00022801"/>
    </source>
</evidence>
<dbReference type="Gene3D" id="3.10.10.10">
    <property type="entry name" value="HIV Type 1 Reverse Transcriptase, subunit A, domain 1"/>
    <property type="match status" value="1"/>
</dbReference>
<reference evidence="13" key="1">
    <citation type="submission" date="2019-12" db="UniProtKB">
        <authorList>
            <consortium name="WormBaseParasite"/>
        </authorList>
    </citation>
    <scope>IDENTIFICATION</scope>
</reference>
<dbReference type="FunFam" id="3.10.20.370:FF:000001">
    <property type="entry name" value="Retrovirus-related Pol polyprotein from transposon 17.6-like protein"/>
    <property type="match status" value="1"/>
</dbReference>
<evidence type="ECO:0000256" key="2">
    <source>
        <dbReference type="ARBA" id="ARBA00022670"/>
    </source>
</evidence>
<dbReference type="InterPro" id="IPR000477">
    <property type="entry name" value="RT_dom"/>
</dbReference>
<dbReference type="AlphaFoldDB" id="A0A5S6QIC1"/>
<dbReference type="STRING" id="70415.A0A5S6QIC1"/>
<evidence type="ECO:0000256" key="1">
    <source>
        <dbReference type="ARBA" id="ARBA00012493"/>
    </source>
</evidence>
<sequence>MAQRTGSSKATVQTCPGSSLAPEQARIAASPQVFDGSGDWQEWISAFEICSELNGWTDKMKLQWLQLRLVGAAGRTFRRLPPEATISFSAAKEALSKAFLAPGQQLVNETAFRLKRRSAAESWSSHAEALVSLAEKAYPQLGSDAVDAIVNAQLLQTIEDPHLQYVVRRAMPATVADSVRELLIQQALQASFNRSSTVAAASEVVGVNVGSGPTNDRSGQQELSDVQTRLLTIEQSIHQLQELVLQDRGELIMPEMQWIRPFCKSVPNRSGKWRRAVPIDQEDGPEPLRKVQPQLIPNATAAPRLFVDACVNGIRVSMLVDTGAGRTLVSANSFKKICGHVQLQRSSVQLVLADGSPLHVVGEARLRIRLGSQNFPVLAVVVERLQYTAILGIDFLASHGFVVDLGRNLLCCAKVSMQVLLLVTGSQATCEEESVYALESINIAPRSIAALCCCVKTEFSGEGMLESTQNLELHGGYVARSLVTVKNSKFHTFILNPTWQQVCVKKVTRLGKFSPMETEHVCTTTPAVKCEMTKGSNSALRIALLKLAREAADASLDQKQMNMLFDVLWRFRDVFAADKHDRGRTNVLRHRITLAENAQPVRQPLRRLSPRDRREVSSLRKALFTDRVIEPSESPWAAGIVPVRKKDGSIRLCIDYRKLNELTKKDAYPLPRIDETLDSLSGAQFFSTIDLLSGYWQVELEQDAKERTAFITHDGLFHFNVMPFGLTGAPATFQRLMELILAGLKWETCLVYLDDVIIFSRTFQEHLERLGQVLQRFRQAGLKINPGKCQFLRKEITFLGHSISAAGIRPDQALTEKVQSYPTPTCLHEVQSFLGLASYYRRFVQGFARIAAPLYRLTQKNVDFVWSRDCEQAFLTLKKALTSYPILSFPDFTRPFILDTDASTTAIGAVLSQLDQEGHEHPVAFASRILSRAEQKYCVTRREMLAVVTFVQHFAPYLQDEFVLRTDHGSLQWLQSFKDPDGQWARWQEKLQRFRFTVTHRPGKEHANADSLTRVSCKQCGRRNEWRMDDDGDAPACVNAILFTDEDRVREQQRNDPDIAALLLAKQLNDRTRLPSSRTKVLSMLVANWDRLQVNRGILWRQWYEVDRSPSLQMVVPREMGKRRP</sequence>
<keyword evidence="9" id="KW-0511">Multifunctional enzyme</keyword>
<keyword evidence="8" id="KW-0695">RNA-directed DNA polymerase</keyword>
<protein>
    <recommendedName>
        <fullName evidence="1">RNA-directed DNA polymerase</fullName>
        <ecNumber evidence="1">2.7.7.49</ecNumber>
    </recommendedName>
</protein>
<dbReference type="GO" id="GO:0004190">
    <property type="term" value="F:aspartic-type endopeptidase activity"/>
    <property type="evidence" value="ECO:0007669"/>
    <property type="project" value="InterPro"/>
</dbReference>
<keyword evidence="4" id="KW-0548">Nucleotidyltransferase</keyword>
<dbReference type="InterPro" id="IPR043502">
    <property type="entry name" value="DNA/RNA_pol_sf"/>
</dbReference>
<evidence type="ECO:0000256" key="5">
    <source>
        <dbReference type="ARBA" id="ARBA00022722"/>
    </source>
</evidence>
<evidence type="ECO:0000256" key="6">
    <source>
        <dbReference type="ARBA" id="ARBA00022759"/>
    </source>
</evidence>
<dbReference type="Gene3D" id="3.10.20.370">
    <property type="match status" value="1"/>
</dbReference>
<dbReference type="Pfam" id="PF00078">
    <property type="entry name" value="RVT_1"/>
    <property type="match status" value="1"/>
</dbReference>
<evidence type="ECO:0000256" key="4">
    <source>
        <dbReference type="ARBA" id="ARBA00022695"/>
    </source>
</evidence>
<dbReference type="GO" id="GO:0003964">
    <property type="term" value="F:RNA-directed DNA polymerase activity"/>
    <property type="evidence" value="ECO:0007669"/>
    <property type="project" value="UniProtKB-KW"/>
</dbReference>
<dbReference type="InterPro" id="IPR001995">
    <property type="entry name" value="Peptidase_A2_cat"/>
</dbReference>
<dbReference type="InterPro" id="IPR041577">
    <property type="entry name" value="RT_RNaseH_2"/>
</dbReference>
<evidence type="ECO:0000256" key="9">
    <source>
        <dbReference type="ARBA" id="ARBA00023268"/>
    </source>
</evidence>
<dbReference type="GO" id="GO:0006508">
    <property type="term" value="P:proteolysis"/>
    <property type="evidence" value="ECO:0007669"/>
    <property type="project" value="UniProtKB-KW"/>
</dbReference>
<evidence type="ECO:0000256" key="8">
    <source>
        <dbReference type="ARBA" id="ARBA00022918"/>
    </source>
</evidence>
<dbReference type="Proteomes" id="UP000046395">
    <property type="component" value="Unassembled WGS sequence"/>
</dbReference>
<dbReference type="CDD" id="cd00303">
    <property type="entry name" value="retropepsin_like"/>
    <property type="match status" value="1"/>
</dbReference>
<dbReference type="FunFam" id="3.30.70.270:FF:000020">
    <property type="entry name" value="Transposon Tf2-6 polyprotein-like Protein"/>
    <property type="match status" value="1"/>
</dbReference>
<keyword evidence="5" id="KW-0540">Nuclease</keyword>
<keyword evidence="2" id="KW-0645">Protease</keyword>
<organism evidence="12 13">
    <name type="scientific">Trichuris muris</name>
    <name type="common">Mouse whipworm</name>
    <dbReference type="NCBI Taxonomy" id="70415"/>
    <lineage>
        <taxon>Eukaryota</taxon>
        <taxon>Metazoa</taxon>
        <taxon>Ecdysozoa</taxon>
        <taxon>Nematoda</taxon>
        <taxon>Enoplea</taxon>
        <taxon>Dorylaimia</taxon>
        <taxon>Trichinellida</taxon>
        <taxon>Trichuridae</taxon>
        <taxon>Trichuris</taxon>
    </lineage>
</organism>
<dbReference type="CDD" id="cd01647">
    <property type="entry name" value="RT_LTR"/>
    <property type="match status" value="1"/>
</dbReference>
<dbReference type="PROSITE" id="PS50878">
    <property type="entry name" value="RT_POL"/>
    <property type="match status" value="1"/>
</dbReference>
<evidence type="ECO:0000256" key="3">
    <source>
        <dbReference type="ARBA" id="ARBA00022679"/>
    </source>
</evidence>
<dbReference type="WBParaSite" id="TMUE_2000006607.1">
    <property type="protein sequence ID" value="TMUE_2000006607.1"/>
    <property type="gene ID" value="WBGene00299654"/>
</dbReference>
<dbReference type="Pfam" id="PF13975">
    <property type="entry name" value="gag-asp_proteas"/>
    <property type="match status" value="1"/>
</dbReference>
<dbReference type="Gene3D" id="2.40.70.10">
    <property type="entry name" value="Acid Proteases"/>
    <property type="match status" value="1"/>
</dbReference>
<dbReference type="InterPro" id="IPR050951">
    <property type="entry name" value="Retrovirus_Pol_polyprotein"/>
</dbReference>
<evidence type="ECO:0000259" key="10">
    <source>
        <dbReference type="PROSITE" id="PS50175"/>
    </source>
</evidence>
<feature type="domain" description="Reverse transcriptase" evidence="11">
    <location>
        <begin position="624"/>
        <end position="803"/>
    </location>
</feature>
<dbReference type="CDD" id="cd09274">
    <property type="entry name" value="RNase_HI_RT_Ty3"/>
    <property type="match status" value="1"/>
</dbReference>
<keyword evidence="6" id="KW-0255">Endonuclease</keyword>
<dbReference type="Gene3D" id="3.30.70.270">
    <property type="match status" value="2"/>
</dbReference>
<dbReference type="Pfam" id="PF17919">
    <property type="entry name" value="RT_RNaseH_2"/>
    <property type="match status" value="1"/>
</dbReference>
<feature type="domain" description="Peptidase A2" evidence="10">
    <location>
        <begin position="316"/>
        <end position="395"/>
    </location>
</feature>
<keyword evidence="12" id="KW-1185">Reference proteome</keyword>
<dbReference type="InterPro" id="IPR021109">
    <property type="entry name" value="Peptidase_aspartic_dom_sf"/>
</dbReference>
<keyword evidence="7" id="KW-0378">Hydrolase</keyword>
<keyword evidence="3" id="KW-0808">Transferase</keyword>
<dbReference type="InterPro" id="IPR043128">
    <property type="entry name" value="Rev_trsase/Diguanyl_cyclase"/>
</dbReference>
<dbReference type="FunFam" id="3.10.10.10:FF:000007">
    <property type="entry name" value="Retrovirus-related Pol polyprotein from transposon 17.6-like Protein"/>
    <property type="match status" value="1"/>
</dbReference>
<evidence type="ECO:0000259" key="11">
    <source>
        <dbReference type="PROSITE" id="PS50878"/>
    </source>
</evidence>
<evidence type="ECO:0000313" key="12">
    <source>
        <dbReference type="Proteomes" id="UP000046395"/>
    </source>
</evidence>
<dbReference type="SUPFAM" id="SSF56672">
    <property type="entry name" value="DNA/RNA polymerases"/>
    <property type="match status" value="1"/>
</dbReference>
<name>A0A5S6QIC1_TRIMR</name>
<dbReference type="PANTHER" id="PTHR37984:SF5">
    <property type="entry name" value="PROTEIN NYNRIN-LIKE"/>
    <property type="match status" value="1"/>
</dbReference>
<proteinExistence type="predicted"/>